<reference evidence="2" key="1">
    <citation type="journal article" date="2022" name="bioRxiv">
        <title>Genomics of Preaxostyla Flagellates Illuminates Evolutionary Transitions and the Path Towards Mitochondrial Loss.</title>
        <authorList>
            <person name="Novak L.V.F."/>
            <person name="Treitli S.C."/>
            <person name="Pyrih J."/>
            <person name="Halakuc P."/>
            <person name="Pipaliya S.V."/>
            <person name="Vacek V."/>
            <person name="Brzon O."/>
            <person name="Soukal P."/>
            <person name="Eme L."/>
            <person name="Dacks J.B."/>
            <person name="Karnkowska A."/>
            <person name="Elias M."/>
            <person name="Hampl V."/>
        </authorList>
    </citation>
    <scope>NUCLEOTIDE SEQUENCE</scope>
    <source>
        <strain evidence="2">RCP-MX</strain>
    </source>
</reference>
<dbReference type="InterPro" id="IPR029063">
    <property type="entry name" value="SAM-dependent_MTases_sf"/>
</dbReference>
<dbReference type="PANTHER" id="PTHR14614">
    <property type="entry name" value="HEPATOCELLULAR CARCINOMA-ASSOCIATED ANTIGEN"/>
    <property type="match status" value="1"/>
</dbReference>
<dbReference type="CDD" id="cd02440">
    <property type="entry name" value="AdoMet_MTases"/>
    <property type="match status" value="1"/>
</dbReference>
<feature type="region of interest" description="Disordered" evidence="1">
    <location>
        <begin position="247"/>
        <end position="270"/>
    </location>
</feature>
<sequence>MALTRGTESIGDHSLDLYLAEGEDFDFTGEVIWPAARILAHWVVANLPALAGKNVLELGAGSSPLSGLFAALTAKNVVLTDGEPAVLERCRQNVRLNSSKFAANCLVRHLPWGDGAALATMTGETIPAQKFDVLLGSDVIYSEVSVPPLMETIDAALPAAVDPTLTADQQPYCLLCYEHRTGNPQRHIPPLLLQHHLISSEIPLASFLSEAQRSALSDGRLSPFAMMPSQGTEMRFTLLRIARDPAPRPPIGGIAAPTQVEVPPPPPAVE</sequence>
<keyword evidence="3" id="KW-1185">Reference proteome</keyword>
<dbReference type="EMBL" id="JAPMOS010000005">
    <property type="protein sequence ID" value="KAJ4461944.1"/>
    <property type="molecule type" value="Genomic_DNA"/>
</dbReference>
<dbReference type="Proteomes" id="UP001141327">
    <property type="component" value="Unassembled WGS sequence"/>
</dbReference>
<proteinExistence type="predicted"/>
<dbReference type="Pfam" id="PF10294">
    <property type="entry name" value="Methyltransf_16"/>
    <property type="match status" value="1"/>
</dbReference>
<evidence type="ECO:0000313" key="2">
    <source>
        <dbReference type="EMBL" id="KAJ4461944.1"/>
    </source>
</evidence>
<evidence type="ECO:0000313" key="3">
    <source>
        <dbReference type="Proteomes" id="UP001141327"/>
    </source>
</evidence>
<protein>
    <submittedName>
        <fullName evidence="2">Uncharacterized protein</fullName>
    </submittedName>
</protein>
<evidence type="ECO:0000256" key="1">
    <source>
        <dbReference type="SAM" id="MobiDB-lite"/>
    </source>
</evidence>
<accession>A0ABQ8UX55</accession>
<feature type="compositionally biased region" description="Low complexity" evidence="1">
    <location>
        <begin position="251"/>
        <end position="261"/>
    </location>
</feature>
<gene>
    <name evidence="2" type="ORF">PAPYR_1644</name>
</gene>
<dbReference type="InterPro" id="IPR019410">
    <property type="entry name" value="Methyltransf_16"/>
</dbReference>
<name>A0ABQ8UX55_9EUKA</name>
<comment type="caution">
    <text evidence="2">The sequence shown here is derived from an EMBL/GenBank/DDBJ whole genome shotgun (WGS) entry which is preliminary data.</text>
</comment>
<organism evidence="2 3">
    <name type="scientific">Paratrimastix pyriformis</name>
    <dbReference type="NCBI Taxonomy" id="342808"/>
    <lineage>
        <taxon>Eukaryota</taxon>
        <taxon>Metamonada</taxon>
        <taxon>Preaxostyla</taxon>
        <taxon>Paratrimastigidae</taxon>
        <taxon>Paratrimastix</taxon>
    </lineage>
</organism>
<dbReference type="SUPFAM" id="SSF53335">
    <property type="entry name" value="S-adenosyl-L-methionine-dependent methyltransferases"/>
    <property type="match status" value="1"/>
</dbReference>
<dbReference type="Gene3D" id="3.40.50.150">
    <property type="entry name" value="Vaccinia Virus protein VP39"/>
    <property type="match status" value="1"/>
</dbReference>